<dbReference type="Pfam" id="PF03483">
    <property type="entry name" value="B3_4"/>
    <property type="match status" value="1"/>
</dbReference>
<evidence type="ECO:0000313" key="2">
    <source>
        <dbReference type="EMBL" id="MDM8266421.1"/>
    </source>
</evidence>
<dbReference type="PANTHER" id="PTHR39209">
    <property type="match status" value="1"/>
</dbReference>
<dbReference type="InterPro" id="IPR020825">
    <property type="entry name" value="Phe-tRNA_synthase-like_B3/B4"/>
</dbReference>
<dbReference type="PANTHER" id="PTHR39209:SF2">
    <property type="entry name" value="CYTOPLASMIC PROTEIN"/>
    <property type="match status" value="1"/>
</dbReference>
<accession>A0ABT7UXJ3</accession>
<dbReference type="GO" id="GO:0016874">
    <property type="term" value="F:ligase activity"/>
    <property type="evidence" value="ECO:0007669"/>
    <property type="project" value="UniProtKB-KW"/>
</dbReference>
<dbReference type="SUPFAM" id="SSF56037">
    <property type="entry name" value="PheT/TilS domain"/>
    <property type="match status" value="1"/>
</dbReference>
<sequence length="152" mass="17029">MFKRLSKGKQLPHINPLVDLNNAISLKYTLPMGNHSLDNAHADIMMRLAEPADKFVPLGKSAADVETPDENEVVYAVGNEVRTRRWTWRQSDQGKITADTTSVFFPIDGFADVNKDQVDQAVADLAEQLQAIFGVTTQHGIVNQEHPVFEWQ</sequence>
<dbReference type="Gene3D" id="3.50.40.10">
    <property type="entry name" value="Phenylalanyl-trna Synthetase, Chain B, domain 3"/>
    <property type="match status" value="1"/>
</dbReference>
<reference evidence="2 3" key="2">
    <citation type="submission" date="2023-06" db="EMBL/GenBank/DDBJ databases">
        <authorList>
            <person name="Zeman M."/>
            <person name="Kubasova T."/>
            <person name="Jahodarova E."/>
            <person name="Nykrynova M."/>
            <person name="Rychlik I."/>
        </authorList>
    </citation>
    <scope>NUCLEOTIDE SEQUENCE [LARGE SCALE GENOMIC DNA]</scope>
    <source>
        <strain evidence="2 3">161_Gplus</strain>
    </source>
</reference>
<evidence type="ECO:0000259" key="1">
    <source>
        <dbReference type="SMART" id="SM00873"/>
    </source>
</evidence>
<dbReference type="SMART" id="SM00873">
    <property type="entry name" value="B3_4"/>
    <property type="match status" value="1"/>
</dbReference>
<evidence type="ECO:0000313" key="3">
    <source>
        <dbReference type="Proteomes" id="UP001529343"/>
    </source>
</evidence>
<protein>
    <submittedName>
        <fullName evidence="2">Phenylalanine--tRNA ligase beta subunit-related protein</fullName>
    </submittedName>
</protein>
<dbReference type="InterPro" id="IPR005146">
    <property type="entry name" value="B3/B4_tRNA-bd"/>
</dbReference>
<gene>
    <name evidence="2" type="ORF">QUW44_04490</name>
</gene>
<dbReference type="EMBL" id="JAUDDW010000012">
    <property type="protein sequence ID" value="MDM8266421.1"/>
    <property type="molecule type" value="Genomic_DNA"/>
</dbReference>
<keyword evidence="3" id="KW-1185">Reference proteome</keyword>
<keyword evidence="2" id="KW-0436">Ligase</keyword>
<feature type="domain" description="B3/B4 tRNA-binding" evidence="1">
    <location>
        <begin position="1"/>
        <end position="134"/>
    </location>
</feature>
<name>A0ABT7UXJ3_9LACO</name>
<organism evidence="2 3">
    <name type="scientific">Limosilactobacillus pontis</name>
    <dbReference type="NCBI Taxonomy" id="35787"/>
    <lineage>
        <taxon>Bacteria</taxon>
        <taxon>Bacillati</taxon>
        <taxon>Bacillota</taxon>
        <taxon>Bacilli</taxon>
        <taxon>Lactobacillales</taxon>
        <taxon>Lactobacillaceae</taxon>
        <taxon>Limosilactobacillus</taxon>
    </lineage>
</organism>
<proteinExistence type="predicted"/>
<dbReference type="Proteomes" id="UP001529343">
    <property type="component" value="Unassembled WGS sequence"/>
</dbReference>
<comment type="caution">
    <text evidence="2">The sequence shown here is derived from an EMBL/GenBank/DDBJ whole genome shotgun (WGS) entry which is preliminary data.</text>
</comment>
<dbReference type="RefSeq" id="WP_289586057.1">
    <property type="nucleotide sequence ID" value="NZ_JAUDDW010000012.1"/>
</dbReference>
<reference evidence="3" key="1">
    <citation type="submission" date="2023-06" db="EMBL/GenBank/DDBJ databases">
        <title>Identification and characterization of horizontal gene transfer across gut microbiota members of farm animals based on homology search.</title>
        <authorList>
            <person name="Zeman M."/>
            <person name="Kubasova T."/>
            <person name="Jahodarova E."/>
            <person name="Nykrynova M."/>
            <person name="Rychlik I."/>
        </authorList>
    </citation>
    <scope>NUCLEOTIDE SEQUENCE [LARGE SCALE GENOMIC DNA]</scope>
    <source>
        <strain evidence="3">161_Gplus</strain>
    </source>
</reference>